<evidence type="ECO:0000313" key="1">
    <source>
        <dbReference type="EMBL" id="GAA1803342.1"/>
    </source>
</evidence>
<dbReference type="Proteomes" id="UP001500218">
    <property type="component" value="Unassembled WGS sequence"/>
</dbReference>
<protein>
    <recommendedName>
        <fullName evidence="3">AAA family ATPase</fullName>
    </recommendedName>
</protein>
<keyword evidence="2" id="KW-1185">Reference proteome</keyword>
<gene>
    <name evidence="1" type="ORF">GCM10009682_26500</name>
</gene>
<dbReference type="EMBL" id="BAAALT010000067">
    <property type="protein sequence ID" value="GAA1803342.1"/>
    <property type="molecule type" value="Genomic_DNA"/>
</dbReference>
<evidence type="ECO:0000313" key="2">
    <source>
        <dbReference type="Proteomes" id="UP001500218"/>
    </source>
</evidence>
<sequence length="195" mass="21047">MTRPVILMNGLPGAGKTTLGRALARLLRLPLFSKDVIKEAHADVLGVDSPDTRPQPVWNQALGAAASETMWALLTHAAGGAICDSAWLPRTREIVVRGLRRANVAPTDVLEIWCEVPAPLARRRFEARAPSRHPIHGPQVGLDRLWLTWAAEAAPLALGAVLQVDTSREVDVDALAAAVRDRVVRVNLDGTSTSR</sequence>
<evidence type="ECO:0008006" key="3">
    <source>
        <dbReference type="Google" id="ProtNLM"/>
    </source>
</evidence>
<reference evidence="1 2" key="1">
    <citation type="journal article" date="2019" name="Int. J. Syst. Evol. Microbiol.">
        <title>The Global Catalogue of Microorganisms (GCM) 10K type strain sequencing project: providing services to taxonomists for standard genome sequencing and annotation.</title>
        <authorList>
            <consortium name="The Broad Institute Genomics Platform"/>
            <consortium name="The Broad Institute Genome Sequencing Center for Infectious Disease"/>
            <person name="Wu L."/>
            <person name="Ma J."/>
        </authorList>
    </citation>
    <scope>NUCLEOTIDE SEQUENCE [LARGE SCALE GENOMIC DNA]</scope>
    <source>
        <strain evidence="1 2">JCM 13250</strain>
    </source>
</reference>
<name>A0ABN2LZ57_9ACTN</name>
<accession>A0ABN2LZ57</accession>
<comment type="caution">
    <text evidence="1">The sequence shown here is derived from an EMBL/GenBank/DDBJ whole genome shotgun (WGS) entry which is preliminary data.</text>
</comment>
<dbReference type="SUPFAM" id="SSF52540">
    <property type="entry name" value="P-loop containing nucleoside triphosphate hydrolases"/>
    <property type="match status" value="1"/>
</dbReference>
<dbReference type="InterPro" id="IPR027417">
    <property type="entry name" value="P-loop_NTPase"/>
</dbReference>
<dbReference type="Gene3D" id="3.40.50.300">
    <property type="entry name" value="P-loop containing nucleotide triphosphate hydrolases"/>
    <property type="match status" value="1"/>
</dbReference>
<dbReference type="Pfam" id="PF13671">
    <property type="entry name" value="AAA_33"/>
    <property type="match status" value="1"/>
</dbReference>
<organism evidence="1 2">
    <name type="scientific">Luedemannella flava</name>
    <dbReference type="NCBI Taxonomy" id="349316"/>
    <lineage>
        <taxon>Bacteria</taxon>
        <taxon>Bacillati</taxon>
        <taxon>Actinomycetota</taxon>
        <taxon>Actinomycetes</taxon>
        <taxon>Micromonosporales</taxon>
        <taxon>Micromonosporaceae</taxon>
        <taxon>Luedemannella</taxon>
    </lineage>
</organism>
<proteinExistence type="predicted"/>